<gene>
    <name evidence="1" type="ORF">L6164_006180</name>
</gene>
<protein>
    <submittedName>
        <fullName evidence="1">Uncharacterized protein</fullName>
    </submittedName>
</protein>
<sequence>MAWASPKGSPRMSSHPRSLSWIVVSVGGLALFIVLASLLLVSSPIGATVQGYFYGVDSTERLDVSISPTNETTVDVHLNKTLDLVDHDVSNLESPTVSSGLSSDSIIKGTDTKSSSHVPLNEPTSPNTPKPKETNGFKSSDAAGSNAEAPIVSLGNKADVVSSRIPAESNSQGNLNLTAAVPAYSSNLTQQVEGKDGIGSSNVTDNSKIDKPVSTSNETPQSQDSISTTVPASIGTPNNATYGASVDSGCDLDHGSWIYDPSGPLYTNNSCPVLTQMQNCQGNGRPDKDYENWRWKPFQCDLPRFDPRKFLELMRGKTLAFIGDSVARNQMESMLCILWQVEAPKNRGNRNMQRYYFKSTSVMIVRIWSSWLVKQITEPFDFAPAGVDKLHLDVPDEKLMKLIPTFDVVVISSGHWFAKQSLYILNNEIVGGQLWWPDKSQPMKIGSVEAFGISVETIFTALATHPNYTGLTILRSYSPDHYEGGAWNTGGSCTGKVKPLGIGELVENGHLNVMHEKQVTGFNRGIKKQTNKAKLRLMDITEAFQYRHDGHPGPYRSPDPNKITKRGPDGRPPPQDCLHWCMPGPVDTWNEIVFEIIKREYEGSSSS</sequence>
<comment type="caution">
    <text evidence="1">The sequence shown here is derived from an EMBL/GenBank/DDBJ whole genome shotgun (WGS) entry which is preliminary data.</text>
</comment>
<name>A0ACB9PVG3_BAUVA</name>
<evidence type="ECO:0000313" key="1">
    <source>
        <dbReference type="EMBL" id="KAI4351874.1"/>
    </source>
</evidence>
<organism evidence="1 2">
    <name type="scientific">Bauhinia variegata</name>
    <name type="common">Purple orchid tree</name>
    <name type="synonym">Phanera variegata</name>
    <dbReference type="NCBI Taxonomy" id="167791"/>
    <lineage>
        <taxon>Eukaryota</taxon>
        <taxon>Viridiplantae</taxon>
        <taxon>Streptophyta</taxon>
        <taxon>Embryophyta</taxon>
        <taxon>Tracheophyta</taxon>
        <taxon>Spermatophyta</taxon>
        <taxon>Magnoliopsida</taxon>
        <taxon>eudicotyledons</taxon>
        <taxon>Gunneridae</taxon>
        <taxon>Pentapetalae</taxon>
        <taxon>rosids</taxon>
        <taxon>fabids</taxon>
        <taxon>Fabales</taxon>
        <taxon>Fabaceae</taxon>
        <taxon>Cercidoideae</taxon>
        <taxon>Cercideae</taxon>
        <taxon>Bauhiniinae</taxon>
        <taxon>Bauhinia</taxon>
    </lineage>
</organism>
<dbReference type="EMBL" id="CM039428">
    <property type="protein sequence ID" value="KAI4351874.1"/>
    <property type="molecule type" value="Genomic_DNA"/>
</dbReference>
<dbReference type="Proteomes" id="UP000828941">
    <property type="component" value="Chromosome 3"/>
</dbReference>
<accession>A0ACB9PVG3</accession>
<reference evidence="1 2" key="1">
    <citation type="journal article" date="2022" name="DNA Res.">
        <title>Chromosomal-level genome assembly of the orchid tree Bauhinia variegata (Leguminosae; Cercidoideae) supports the allotetraploid origin hypothesis of Bauhinia.</title>
        <authorList>
            <person name="Zhong Y."/>
            <person name="Chen Y."/>
            <person name="Zheng D."/>
            <person name="Pang J."/>
            <person name="Liu Y."/>
            <person name="Luo S."/>
            <person name="Meng S."/>
            <person name="Qian L."/>
            <person name="Wei D."/>
            <person name="Dai S."/>
            <person name="Zhou R."/>
        </authorList>
    </citation>
    <scope>NUCLEOTIDE SEQUENCE [LARGE SCALE GENOMIC DNA]</scope>
    <source>
        <strain evidence="1">BV-YZ2020</strain>
    </source>
</reference>
<keyword evidence="2" id="KW-1185">Reference proteome</keyword>
<proteinExistence type="predicted"/>
<evidence type="ECO:0000313" key="2">
    <source>
        <dbReference type="Proteomes" id="UP000828941"/>
    </source>
</evidence>